<dbReference type="EMBL" id="ML736230">
    <property type="protein sequence ID" value="KAE8377031.1"/>
    <property type="molecule type" value="Genomic_DNA"/>
</dbReference>
<protein>
    <recommendedName>
        <fullName evidence="7">Protein required for cell viability</fullName>
    </recommendedName>
</protein>
<proteinExistence type="inferred from homology"/>
<dbReference type="AlphaFoldDB" id="A0A5N7B4V5"/>
<evidence type="ECO:0000256" key="2">
    <source>
        <dbReference type="SAM" id="MobiDB-lite"/>
    </source>
</evidence>
<dbReference type="Proteomes" id="UP000326198">
    <property type="component" value="Unassembled WGS sequence"/>
</dbReference>
<evidence type="ECO:0000259" key="3">
    <source>
        <dbReference type="Pfam" id="PF10304"/>
    </source>
</evidence>
<evidence type="ECO:0000313" key="6">
    <source>
        <dbReference type="Proteomes" id="UP000326198"/>
    </source>
</evidence>
<gene>
    <name evidence="5" type="ORF">BDV26DRAFT_293587</name>
</gene>
<feature type="compositionally biased region" description="Basic and acidic residues" evidence="2">
    <location>
        <begin position="876"/>
        <end position="904"/>
    </location>
</feature>
<sequence length="1151" mass="125830">MCDTQQLREAFDAAASFLNPVLQKEELQKSRGSSLLKILSGDSINKALDENIARATVIGNALEILTRIHSAFVSPVKVAEIAQTSGESEDPALEDAKRRRLLHALLDLISLEGIYPSLSPGAGIPLQQRVISVLPAGVIAHQPQRPADNKPQNEVLLEHIMFILSDILCDERPSIQPVIRGRILSDIISAASDLTSNAKHLSQDKKQRYRDMLVKVVEETPSSVLLSILSSFLQSDTAPWFKSIVSSEISQVPLRHDGVLQTIIFLASQLAPSLGHEAQDQTSNGPHFTVQAIMQSSRLLSSVPQGMDPIHYFSIIGPQLLALIDGDDPDLRKTAAYVVGNGILCKRAYGAPGAIGYSIFLEPLFKTLTAGLDDSSRNWIASPSATGDHLPDRVLVPETLLVLAVDRLRSLVLQPPNPGLVKRVVYPILVPLWGLACFTLEHKHKSLHEKIMEVLQMYFAISVGEQPLKKLVDHLLWDGGSSWIYGVIPTHGVSLVKRGTAKSDSLNIVRLLDTLQSRAKLFISLLGADPSSEERTGDIFLYVSEGWLVQSPVNERSFNKARLGPNDETESMERKMVSAKLAETLLENFKDLLSRRPLRVLELIKQIIDSELNRTRARKMRDGDLGTGKVSLSSLANIVPAEENAEQGNAEESDSNESLPAVFSLLSTVLASPEFSASQDTLPALEDLKSRLDQLIPNLPPSLAKSGTTSSMLLEIHLISPTEQSQKRSSSEVSDFETHRRALTNLNSNLPPVQAEGFSLLSDLVKKSSPVLDIPSTLTLLLSIITDPSENSANDEFIYLNAIKLIGTLASRHPRTVVKTLVDRYTDRNETASLDQRLKIGESLLRTVQDLGEALTGEAAKILGEGMIAVAGRRTQKPETQKRRKQQLEKEKQQKEREERRNKEPTMPPGWKISSPKPATNTNEDEEDDSESESPEQAAYSANIIAAWAAGASSDEEPDDLRARASALSILATAIQTNVAGLGPLVASSAVDLALTTLTLEQEPESAILRRASVVLLLDILKALDTTRETRGSQALGFGFSLTDDSAGGMSWKDKDASSRGPSTIGNIPYMLRTLTFVESRETDTIVRGHIRVLIESLEAWVDKSLLWGIGAHGTEGDEPRLELGERIAGLQIDPLAGRNESGRPRIEEIE</sequence>
<feature type="region of interest" description="Disordered" evidence="2">
    <location>
        <begin position="872"/>
        <end position="938"/>
    </location>
</feature>
<evidence type="ECO:0000259" key="4">
    <source>
        <dbReference type="Pfam" id="PF10363"/>
    </source>
</evidence>
<feature type="compositionally biased region" description="Acidic residues" evidence="2">
    <location>
        <begin position="923"/>
        <end position="934"/>
    </location>
</feature>
<dbReference type="PANTHER" id="PTHR20959:SF1">
    <property type="entry name" value="TRANSPORT AND GOLGI ORGANIZATION PROTEIN 6 HOMOLOG"/>
    <property type="match status" value="1"/>
</dbReference>
<dbReference type="PANTHER" id="PTHR20959">
    <property type="entry name" value="TRANSPORT AND GOLGI ORGANIZATION PROTEIN 6 FAMILY MEMBER"/>
    <property type="match status" value="1"/>
</dbReference>
<dbReference type="OrthoDB" id="39591at2759"/>
<dbReference type="SUPFAM" id="SSF48371">
    <property type="entry name" value="ARM repeat"/>
    <property type="match status" value="1"/>
</dbReference>
<dbReference type="InterPro" id="IPR039600">
    <property type="entry name" value="TANGO6/Rtp1"/>
</dbReference>
<accession>A0A5N7B4V5</accession>
<comment type="similarity">
    <text evidence="1">Belongs to the Tango6 family.</text>
</comment>
<dbReference type="Pfam" id="PF10304">
    <property type="entry name" value="RTP1_C2"/>
    <property type="match status" value="1"/>
</dbReference>
<evidence type="ECO:0000313" key="5">
    <source>
        <dbReference type="EMBL" id="KAE8377031.1"/>
    </source>
</evidence>
<dbReference type="InterPro" id="IPR019451">
    <property type="entry name" value="Rtp1_C1"/>
</dbReference>
<reference evidence="5 6" key="1">
    <citation type="submission" date="2019-04" db="EMBL/GenBank/DDBJ databases">
        <title>Friends and foes A comparative genomics studyof 23 Aspergillus species from section Flavi.</title>
        <authorList>
            <consortium name="DOE Joint Genome Institute"/>
            <person name="Kjaerbolling I."/>
            <person name="Vesth T."/>
            <person name="Frisvad J.C."/>
            <person name="Nybo J.L."/>
            <person name="Theobald S."/>
            <person name="Kildgaard S."/>
            <person name="Isbrandt T."/>
            <person name="Kuo A."/>
            <person name="Sato A."/>
            <person name="Lyhne E.K."/>
            <person name="Kogle M.E."/>
            <person name="Wiebenga A."/>
            <person name="Kun R.S."/>
            <person name="Lubbers R.J."/>
            <person name="Makela M.R."/>
            <person name="Barry K."/>
            <person name="Chovatia M."/>
            <person name="Clum A."/>
            <person name="Daum C."/>
            <person name="Haridas S."/>
            <person name="He G."/>
            <person name="LaButti K."/>
            <person name="Lipzen A."/>
            <person name="Mondo S."/>
            <person name="Riley R."/>
            <person name="Salamov A."/>
            <person name="Simmons B.A."/>
            <person name="Magnuson J.K."/>
            <person name="Henrissat B."/>
            <person name="Mortensen U.H."/>
            <person name="Larsen T.O."/>
            <person name="Devries R.P."/>
            <person name="Grigoriev I.V."/>
            <person name="Machida M."/>
            <person name="Baker S.E."/>
            <person name="Andersen M.R."/>
        </authorList>
    </citation>
    <scope>NUCLEOTIDE SEQUENCE [LARGE SCALE GENOMIC DNA]</scope>
    <source>
        <strain evidence="5 6">IBT 29228</strain>
    </source>
</reference>
<dbReference type="GO" id="GO:0009306">
    <property type="term" value="P:protein secretion"/>
    <property type="evidence" value="ECO:0007669"/>
    <property type="project" value="TreeGrafter"/>
</dbReference>
<feature type="domain" description="RNA polymerase II assembly factor Rtp1 C-terminal" evidence="4">
    <location>
        <begin position="740"/>
        <end position="854"/>
    </location>
</feature>
<dbReference type="Pfam" id="PF10363">
    <property type="entry name" value="RTP1_C1"/>
    <property type="match status" value="1"/>
</dbReference>
<dbReference type="InterPro" id="IPR019414">
    <property type="entry name" value="Rtp1_C2"/>
</dbReference>
<evidence type="ECO:0008006" key="7">
    <source>
        <dbReference type="Google" id="ProtNLM"/>
    </source>
</evidence>
<organism evidence="5 6">
    <name type="scientific">Aspergillus bertholletiae</name>
    <dbReference type="NCBI Taxonomy" id="1226010"/>
    <lineage>
        <taxon>Eukaryota</taxon>
        <taxon>Fungi</taxon>
        <taxon>Dikarya</taxon>
        <taxon>Ascomycota</taxon>
        <taxon>Pezizomycotina</taxon>
        <taxon>Eurotiomycetes</taxon>
        <taxon>Eurotiomycetidae</taxon>
        <taxon>Eurotiales</taxon>
        <taxon>Aspergillaceae</taxon>
        <taxon>Aspergillus</taxon>
        <taxon>Aspergillus subgen. Circumdati</taxon>
    </lineage>
</organism>
<keyword evidence="6" id="KW-1185">Reference proteome</keyword>
<evidence type="ECO:0000256" key="1">
    <source>
        <dbReference type="ARBA" id="ARBA00005724"/>
    </source>
</evidence>
<feature type="domain" description="RNA polymerase II assembly factor Rtp1 C-terminal" evidence="3">
    <location>
        <begin position="1067"/>
        <end position="1100"/>
    </location>
</feature>
<dbReference type="InterPro" id="IPR016024">
    <property type="entry name" value="ARM-type_fold"/>
</dbReference>
<name>A0A5N7B4V5_9EURO</name>